<dbReference type="PANTHER" id="PTHR38116">
    <property type="entry name" value="CHROMOSOME 7, WHOLE GENOME SHOTGUN SEQUENCE"/>
    <property type="match status" value="1"/>
</dbReference>
<dbReference type="InterPro" id="IPR021833">
    <property type="entry name" value="DUF3425"/>
</dbReference>
<proteinExistence type="predicted"/>
<accession>A0A6A6DA09</accession>
<evidence type="ECO:0000313" key="2">
    <source>
        <dbReference type="Proteomes" id="UP000800200"/>
    </source>
</evidence>
<reference evidence="1" key="1">
    <citation type="journal article" date="2020" name="Stud. Mycol.">
        <title>101 Dothideomycetes genomes: a test case for predicting lifestyles and emergence of pathogens.</title>
        <authorList>
            <person name="Haridas S."/>
            <person name="Albert R."/>
            <person name="Binder M."/>
            <person name="Bloem J."/>
            <person name="Labutti K."/>
            <person name="Salamov A."/>
            <person name="Andreopoulos B."/>
            <person name="Baker S."/>
            <person name="Barry K."/>
            <person name="Bills G."/>
            <person name="Bluhm B."/>
            <person name="Cannon C."/>
            <person name="Castanera R."/>
            <person name="Culley D."/>
            <person name="Daum C."/>
            <person name="Ezra D."/>
            <person name="Gonzalez J."/>
            <person name="Henrissat B."/>
            <person name="Kuo A."/>
            <person name="Liang C."/>
            <person name="Lipzen A."/>
            <person name="Lutzoni F."/>
            <person name="Magnuson J."/>
            <person name="Mondo S."/>
            <person name="Nolan M."/>
            <person name="Ohm R."/>
            <person name="Pangilinan J."/>
            <person name="Park H.-J."/>
            <person name="Ramirez L."/>
            <person name="Alfaro M."/>
            <person name="Sun H."/>
            <person name="Tritt A."/>
            <person name="Yoshinaga Y."/>
            <person name="Zwiers L.-H."/>
            <person name="Turgeon B."/>
            <person name="Goodwin S."/>
            <person name="Spatafora J."/>
            <person name="Crous P."/>
            <person name="Grigoriev I."/>
        </authorList>
    </citation>
    <scope>NUCLEOTIDE SEQUENCE</scope>
    <source>
        <strain evidence="1">CBS 207.26</strain>
    </source>
</reference>
<evidence type="ECO:0000313" key="1">
    <source>
        <dbReference type="EMBL" id="KAF2175945.1"/>
    </source>
</evidence>
<dbReference type="Proteomes" id="UP000800200">
    <property type="component" value="Unassembled WGS sequence"/>
</dbReference>
<name>A0A6A6DA09_9PEZI</name>
<dbReference type="PANTHER" id="PTHR38116:SF5">
    <property type="entry name" value="BZIP DOMAIN-CONTAINING PROTEIN"/>
    <property type="match status" value="1"/>
</dbReference>
<feature type="non-terminal residue" evidence="1">
    <location>
        <position position="1"/>
    </location>
</feature>
<protein>
    <submittedName>
        <fullName evidence="1">Uncharacterized protein</fullName>
    </submittedName>
</protein>
<keyword evidence="2" id="KW-1185">Reference proteome</keyword>
<dbReference type="EMBL" id="ML994719">
    <property type="protein sequence ID" value="KAF2175945.1"/>
    <property type="molecule type" value="Genomic_DNA"/>
</dbReference>
<sequence length="169" mass="18959">FPLSVDHQLFVLIQYNALRGVMTNMSILLHLNGRPLGGWADFYTEDLPTPPDNALPSLQPTYLRKTVSHESWVDIIPYATLRDNSLRNQDSLNADALCDDFLGGMYEGVSEVESRGMILWGGPWPEDGWEISEDFARKWSFLLGGCGDLIGSTNGWREAKGEERLVVEV</sequence>
<organism evidence="1 2">
    <name type="scientific">Zopfia rhizophila CBS 207.26</name>
    <dbReference type="NCBI Taxonomy" id="1314779"/>
    <lineage>
        <taxon>Eukaryota</taxon>
        <taxon>Fungi</taxon>
        <taxon>Dikarya</taxon>
        <taxon>Ascomycota</taxon>
        <taxon>Pezizomycotina</taxon>
        <taxon>Dothideomycetes</taxon>
        <taxon>Dothideomycetes incertae sedis</taxon>
        <taxon>Zopfiaceae</taxon>
        <taxon>Zopfia</taxon>
    </lineage>
</organism>
<dbReference type="OrthoDB" id="2245989at2759"/>
<dbReference type="Pfam" id="PF11905">
    <property type="entry name" value="DUF3425"/>
    <property type="match status" value="1"/>
</dbReference>
<dbReference type="AlphaFoldDB" id="A0A6A6DA09"/>
<gene>
    <name evidence="1" type="ORF">K469DRAFT_608968</name>
</gene>